<comment type="similarity">
    <text evidence="2 4">Belongs to the AB hydrolase superfamily. Lipase family.</text>
</comment>
<dbReference type="PRINTS" id="PR00821">
    <property type="entry name" value="TAGLIPASE"/>
</dbReference>
<dbReference type="Gene3D" id="3.40.50.1820">
    <property type="entry name" value="alpha/beta hydrolase"/>
    <property type="match status" value="1"/>
</dbReference>
<dbReference type="EMBL" id="OU899034">
    <property type="protein sequence ID" value="CAH1708384.1"/>
    <property type="molecule type" value="Genomic_DNA"/>
</dbReference>
<evidence type="ECO:0000256" key="4">
    <source>
        <dbReference type="RuleBase" id="RU004262"/>
    </source>
</evidence>
<name>A0A9P0IIZ4_APHGO</name>
<feature type="chain" id="PRO_5040133481" description="Lipase domain-containing protein" evidence="5">
    <location>
        <begin position="22"/>
        <end position="312"/>
    </location>
</feature>
<gene>
    <name evidence="7" type="ORF">APHIGO_LOCUS397</name>
</gene>
<evidence type="ECO:0000313" key="7">
    <source>
        <dbReference type="EMBL" id="CAH1708384.1"/>
    </source>
</evidence>
<dbReference type="GO" id="GO:0016042">
    <property type="term" value="P:lipid catabolic process"/>
    <property type="evidence" value="ECO:0007669"/>
    <property type="project" value="TreeGrafter"/>
</dbReference>
<protein>
    <recommendedName>
        <fullName evidence="6">Lipase domain-containing protein</fullName>
    </recommendedName>
</protein>
<dbReference type="InterPro" id="IPR029058">
    <property type="entry name" value="AB_hydrolase_fold"/>
</dbReference>
<dbReference type="InterPro" id="IPR000734">
    <property type="entry name" value="TAG_lipase"/>
</dbReference>
<organism evidence="7 8">
    <name type="scientific">Aphis gossypii</name>
    <name type="common">Cotton aphid</name>
    <dbReference type="NCBI Taxonomy" id="80765"/>
    <lineage>
        <taxon>Eukaryota</taxon>
        <taxon>Metazoa</taxon>
        <taxon>Ecdysozoa</taxon>
        <taxon>Arthropoda</taxon>
        <taxon>Hexapoda</taxon>
        <taxon>Insecta</taxon>
        <taxon>Pterygota</taxon>
        <taxon>Neoptera</taxon>
        <taxon>Paraneoptera</taxon>
        <taxon>Hemiptera</taxon>
        <taxon>Sternorrhyncha</taxon>
        <taxon>Aphidomorpha</taxon>
        <taxon>Aphidoidea</taxon>
        <taxon>Aphididae</taxon>
        <taxon>Aphidini</taxon>
        <taxon>Aphis</taxon>
        <taxon>Aphis</taxon>
    </lineage>
</organism>
<evidence type="ECO:0000256" key="2">
    <source>
        <dbReference type="ARBA" id="ARBA00010701"/>
    </source>
</evidence>
<dbReference type="PANTHER" id="PTHR11610">
    <property type="entry name" value="LIPASE"/>
    <property type="match status" value="1"/>
</dbReference>
<dbReference type="GO" id="GO:0016298">
    <property type="term" value="F:lipase activity"/>
    <property type="evidence" value="ECO:0007669"/>
    <property type="project" value="InterPro"/>
</dbReference>
<evidence type="ECO:0000256" key="1">
    <source>
        <dbReference type="ARBA" id="ARBA00004613"/>
    </source>
</evidence>
<dbReference type="Proteomes" id="UP001154329">
    <property type="component" value="Chromosome 1"/>
</dbReference>
<feature type="domain" description="Lipase" evidence="6">
    <location>
        <begin position="40"/>
        <end position="304"/>
    </location>
</feature>
<dbReference type="InterPro" id="IPR033906">
    <property type="entry name" value="Lipase_N"/>
</dbReference>
<comment type="subcellular location">
    <subcellularLocation>
        <location evidence="1">Secreted</location>
    </subcellularLocation>
</comment>
<evidence type="ECO:0000256" key="5">
    <source>
        <dbReference type="SAM" id="SignalP"/>
    </source>
</evidence>
<evidence type="ECO:0000256" key="3">
    <source>
        <dbReference type="ARBA" id="ARBA00022525"/>
    </source>
</evidence>
<proteinExistence type="inferred from homology"/>
<dbReference type="PANTHER" id="PTHR11610:SF177">
    <property type="entry name" value="IP13478P-RELATED"/>
    <property type="match status" value="1"/>
</dbReference>
<dbReference type="GO" id="GO:0005615">
    <property type="term" value="C:extracellular space"/>
    <property type="evidence" value="ECO:0007669"/>
    <property type="project" value="TreeGrafter"/>
</dbReference>
<dbReference type="Pfam" id="PF00151">
    <property type="entry name" value="Lipase"/>
    <property type="match status" value="1"/>
</dbReference>
<accession>A0A9P0IIZ4</accession>
<keyword evidence="5" id="KW-0732">Signal</keyword>
<dbReference type="AlphaFoldDB" id="A0A9P0IIZ4"/>
<keyword evidence="8" id="KW-1185">Reference proteome</keyword>
<dbReference type="InterPro" id="IPR013818">
    <property type="entry name" value="Lipase"/>
</dbReference>
<evidence type="ECO:0000313" key="8">
    <source>
        <dbReference type="Proteomes" id="UP001154329"/>
    </source>
</evidence>
<keyword evidence="3" id="KW-0964">Secreted</keyword>
<sequence>MMSPTLYTAIWILCCLVPSRGGFFSNLPGFKKFKNCVNPSRECPNPNITFHLYTRITDDYVLNYSSTESLKQAPFITNASIKLLIHGYTGHKNYSPNTELRPEYLKYQDLNVISVDYKELVQPPCYVQAVYNVPLVGKCTNKFLQKLFRVREDLKLFHLHVIGFSLGAQVAGHVGRLMNSSIERVTGLDPASPMFSEFWFNNEVLDKSDAKFVDVLHTNIGLKGKISPLGHLDFYANNGCKQPGCTDTSCSHVRAVEYFAESINTKKPFMAVKCLSYVLYKLGWCKPSDTSPLIVFGEHVDKTRTSIENQRR</sequence>
<reference evidence="7" key="1">
    <citation type="submission" date="2022-02" db="EMBL/GenBank/DDBJ databases">
        <authorList>
            <person name="King R."/>
        </authorList>
    </citation>
    <scope>NUCLEOTIDE SEQUENCE</scope>
</reference>
<dbReference type="SUPFAM" id="SSF53474">
    <property type="entry name" value="alpha/beta-Hydrolases"/>
    <property type="match status" value="1"/>
</dbReference>
<reference evidence="7" key="2">
    <citation type="submission" date="2022-10" db="EMBL/GenBank/DDBJ databases">
        <authorList>
            <consortium name="ENA_rothamsted_submissions"/>
            <consortium name="culmorum"/>
            <person name="King R."/>
        </authorList>
    </citation>
    <scope>NUCLEOTIDE SEQUENCE</scope>
</reference>
<dbReference type="CDD" id="cd00707">
    <property type="entry name" value="Pancreat_lipase_like"/>
    <property type="match status" value="1"/>
</dbReference>
<feature type="signal peptide" evidence="5">
    <location>
        <begin position="1"/>
        <end position="21"/>
    </location>
</feature>
<dbReference type="GO" id="GO:0017171">
    <property type="term" value="F:serine hydrolase activity"/>
    <property type="evidence" value="ECO:0007669"/>
    <property type="project" value="TreeGrafter"/>
</dbReference>
<evidence type="ECO:0000259" key="6">
    <source>
        <dbReference type="Pfam" id="PF00151"/>
    </source>
</evidence>